<reference evidence="1" key="1">
    <citation type="submission" date="2025-08" db="UniProtKB">
        <authorList>
            <consortium name="Ensembl"/>
        </authorList>
    </citation>
    <scope>IDENTIFICATION</scope>
</reference>
<dbReference type="OrthoDB" id="9028469at2759"/>
<proteinExistence type="predicted"/>
<accession>A0A8C6YG93</accession>
<dbReference type="AlphaFoldDB" id="A0A8C6YG93"/>
<evidence type="ECO:0000313" key="1">
    <source>
        <dbReference type="Ensembl" id="ENSNNAP00000027896.1"/>
    </source>
</evidence>
<dbReference type="GeneTree" id="ENSGT00990000208345"/>
<dbReference type="Pfam" id="PF15839">
    <property type="entry name" value="TEX29"/>
    <property type="match status" value="1"/>
</dbReference>
<protein>
    <submittedName>
        <fullName evidence="1">Uncharacterized protein</fullName>
    </submittedName>
</protein>
<dbReference type="Proteomes" id="UP000694559">
    <property type="component" value="Unplaced"/>
</dbReference>
<organism evidence="1 2">
    <name type="scientific">Naja naja</name>
    <name type="common">Indian cobra</name>
    <dbReference type="NCBI Taxonomy" id="35670"/>
    <lineage>
        <taxon>Eukaryota</taxon>
        <taxon>Metazoa</taxon>
        <taxon>Chordata</taxon>
        <taxon>Craniata</taxon>
        <taxon>Vertebrata</taxon>
        <taxon>Euteleostomi</taxon>
        <taxon>Lepidosauria</taxon>
        <taxon>Squamata</taxon>
        <taxon>Bifurcata</taxon>
        <taxon>Unidentata</taxon>
        <taxon>Episquamata</taxon>
        <taxon>Toxicofera</taxon>
        <taxon>Serpentes</taxon>
        <taxon>Colubroidea</taxon>
        <taxon>Elapidae</taxon>
        <taxon>Elapinae</taxon>
        <taxon>Naja</taxon>
    </lineage>
</organism>
<name>A0A8C6YG93_NAJNA</name>
<sequence length="143" mass="16337">MLSIYCEIYIYIIQLWVFFEVCELPFYEVCQTNVSRIECTELGCCYHKETCYKKAVPSKCHSSSTIFDKKYSDIMTLCKRQQIFVLFPCTRLNFGNVGVLLPRQKPSLDGLGQSLSPNFNSPHKVVAVGKTGRGRCCWICSPP</sequence>
<dbReference type="PANTHER" id="PTHR37339">
    <property type="entry name" value="TESTIS-EXPRESSED PROTEIN 29"/>
    <property type="match status" value="1"/>
</dbReference>
<dbReference type="Ensembl" id="ENSNNAT00000029222.1">
    <property type="protein sequence ID" value="ENSNNAP00000027896.1"/>
    <property type="gene ID" value="ENSNNAG00000018004.1"/>
</dbReference>
<keyword evidence="2" id="KW-1185">Reference proteome</keyword>
<dbReference type="InterPro" id="IPR031685">
    <property type="entry name" value="TEX29"/>
</dbReference>
<evidence type="ECO:0000313" key="2">
    <source>
        <dbReference type="Proteomes" id="UP000694559"/>
    </source>
</evidence>
<dbReference type="PANTHER" id="PTHR37339:SF1">
    <property type="entry name" value="TESTIS-EXPRESSED PROTEIN 29"/>
    <property type="match status" value="1"/>
</dbReference>
<reference evidence="1" key="2">
    <citation type="submission" date="2025-09" db="UniProtKB">
        <authorList>
            <consortium name="Ensembl"/>
        </authorList>
    </citation>
    <scope>IDENTIFICATION</scope>
</reference>